<feature type="compositionally biased region" description="Basic residues" evidence="1">
    <location>
        <begin position="201"/>
        <end position="210"/>
    </location>
</feature>
<accession>A0AAD6Z6S8</accession>
<organism evidence="2 3">
    <name type="scientific">Mycena albidolilacea</name>
    <dbReference type="NCBI Taxonomy" id="1033008"/>
    <lineage>
        <taxon>Eukaryota</taxon>
        <taxon>Fungi</taxon>
        <taxon>Dikarya</taxon>
        <taxon>Basidiomycota</taxon>
        <taxon>Agaricomycotina</taxon>
        <taxon>Agaricomycetes</taxon>
        <taxon>Agaricomycetidae</taxon>
        <taxon>Agaricales</taxon>
        <taxon>Marasmiineae</taxon>
        <taxon>Mycenaceae</taxon>
        <taxon>Mycena</taxon>
    </lineage>
</organism>
<dbReference type="EMBL" id="JARIHO010000079">
    <property type="protein sequence ID" value="KAJ7310181.1"/>
    <property type="molecule type" value="Genomic_DNA"/>
</dbReference>
<feature type="compositionally biased region" description="Polar residues" evidence="1">
    <location>
        <begin position="220"/>
        <end position="236"/>
    </location>
</feature>
<dbReference type="AlphaFoldDB" id="A0AAD6Z6S8"/>
<proteinExistence type="predicted"/>
<evidence type="ECO:0000313" key="3">
    <source>
        <dbReference type="Proteomes" id="UP001218218"/>
    </source>
</evidence>
<sequence length="603" mass="67172">MSMPAPRRSRCVPDAPGLKTRSENANKHPGNAPGVKGQPRRTPAQMEEARTVAAKEAEKAEAAQKAVLERVARIEDKQNADDDAYSENADHPPSSDYQALSSDYQEMDDSSEESLKLPDGESMDEADGNYLEDSDVDTDSDEDEGTQTDKRKYKKNPSKPTRQDIERLRSTEDSSGTPKSSAELDTSAAKKRKADSEGRANHKKKPKMTKKGGLIKAATKTAQRGASTVSGRSSAIGSEDESMFQYGGPALDNDENEKVETPVAGKGKKRGLPGFGTIKATTPAPVKRTTKNKYKDSDLPSEAFPQFKGDVVPLARELAGTLEPWLFLTVAQVQAIVDRVFGLGKYLVEKNGPWFELVTYRLTDWRSGFALQAQKAMDYLVKDAKECATVQNTPDSIEMEDEEPESKPFDFANAKGIAEFCEFALTEHKPGNKKKSTMAFHWRTYGEGTNKEGFFLSYNILYTFAHHLNELDTIPAKYERSMARPVGALLLAVQAVERNLGFWKTGQYVVPKGSDWFFSRDNWSDIRQTDPKTGNTLITRRATKYLSTIEKWTAERWDQQLDEAAVWKERKRQKKLPCSAASSEVEEVIEIIDDDEDDVVVSD</sequence>
<evidence type="ECO:0000313" key="2">
    <source>
        <dbReference type="EMBL" id="KAJ7310181.1"/>
    </source>
</evidence>
<dbReference type="Proteomes" id="UP001218218">
    <property type="component" value="Unassembled WGS sequence"/>
</dbReference>
<feature type="region of interest" description="Disordered" evidence="1">
    <location>
        <begin position="1"/>
        <end position="240"/>
    </location>
</feature>
<keyword evidence="3" id="KW-1185">Reference proteome</keyword>
<protein>
    <submittedName>
        <fullName evidence="2">Uncharacterized protein</fullName>
    </submittedName>
</protein>
<reference evidence="2" key="1">
    <citation type="submission" date="2023-03" db="EMBL/GenBank/DDBJ databases">
        <title>Massive genome expansion in bonnet fungi (Mycena s.s.) driven by repeated elements and novel gene families across ecological guilds.</title>
        <authorList>
            <consortium name="Lawrence Berkeley National Laboratory"/>
            <person name="Harder C.B."/>
            <person name="Miyauchi S."/>
            <person name="Viragh M."/>
            <person name="Kuo A."/>
            <person name="Thoen E."/>
            <person name="Andreopoulos B."/>
            <person name="Lu D."/>
            <person name="Skrede I."/>
            <person name="Drula E."/>
            <person name="Henrissat B."/>
            <person name="Morin E."/>
            <person name="Kohler A."/>
            <person name="Barry K."/>
            <person name="LaButti K."/>
            <person name="Morin E."/>
            <person name="Salamov A."/>
            <person name="Lipzen A."/>
            <person name="Mereny Z."/>
            <person name="Hegedus B."/>
            <person name="Baldrian P."/>
            <person name="Stursova M."/>
            <person name="Weitz H."/>
            <person name="Taylor A."/>
            <person name="Grigoriev I.V."/>
            <person name="Nagy L.G."/>
            <person name="Martin F."/>
            <person name="Kauserud H."/>
        </authorList>
    </citation>
    <scope>NUCLEOTIDE SEQUENCE</scope>
    <source>
        <strain evidence="2">CBHHK002</strain>
    </source>
</reference>
<feature type="compositionally biased region" description="Basic and acidic residues" evidence="1">
    <location>
        <begin position="47"/>
        <end position="80"/>
    </location>
</feature>
<name>A0AAD6Z6S8_9AGAR</name>
<comment type="caution">
    <text evidence="2">The sequence shown here is derived from an EMBL/GenBank/DDBJ whole genome shotgun (WGS) entry which is preliminary data.</text>
</comment>
<feature type="region of interest" description="Disordered" evidence="1">
    <location>
        <begin position="261"/>
        <end position="282"/>
    </location>
</feature>
<evidence type="ECO:0000256" key="1">
    <source>
        <dbReference type="SAM" id="MobiDB-lite"/>
    </source>
</evidence>
<feature type="compositionally biased region" description="Polar residues" evidence="1">
    <location>
        <begin position="95"/>
        <end position="104"/>
    </location>
</feature>
<feature type="compositionally biased region" description="Basic and acidic residues" evidence="1">
    <location>
        <begin position="161"/>
        <end position="172"/>
    </location>
</feature>
<feature type="compositionally biased region" description="Acidic residues" evidence="1">
    <location>
        <begin position="121"/>
        <end position="146"/>
    </location>
</feature>
<feature type="compositionally biased region" description="Polar residues" evidence="1">
    <location>
        <begin position="173"/>
        <end position="184"/>
    </location>
</feature>
<gene>
    <name evidence="2" type="ORF">DFH08DRAFT_1088141</name>
</gene>